<dbReference type="Proteomes" id="UP000248806">
    <property type="component" value="Unassembled WGS sequence"/>
</dbReference>
<dbReference type="EC" id="3.4.21.92" evidence="6"/>
<comment type="function">
    <text evidence="6">Cleaves peptides in various proteins in a process that requires ATP hydrolysis. Has a chymotrypsin-like activity. Plays a major role in the degradation of misfolded proteins.</text>
</comment>
<organism evidence="8 9">
    <name type="scientific">Thermosporothrix hazakensis</name>
    <dbReference type="NCBI Taxonomy" id="644383"/>
    <lineage>
        <taxon>Bacteria</taxon>
        <taxon>Bacillati</taxon>
        <taxon>Chloroflexota</taxon>
        <taxon>Ktedonobacteria</taxon>
        <taxon>Ktedonobacterales</taxon>
        <taxon>Thermosporotrichaceae</taxon>
        <taxon>Thermosporothrix</taxon>
    </lineage>
</organism>
<dbReference type="RefSeq" id="WP_111319010.1">
    <property type="nucleotide sequence ID" value="NZ_BIFX01000001.1"/>
</dbReference>
<dbReference type="SUPFAM" id="SSF52096">
    <property type="entry name" value="ClpP/crotonase"/>
    <property type="match status" value="1"/>
</dbReference>
<evidence type="ECO:0000256" key="5">
    <source>
        <dbReference type="ARBA" id="ARBA00022825"/>
    </source>
</evidence>
<dbReference type="Pfam" id="PF00574">
    <property type="entry name" value="CLP_protease"/>
    <property type="match status" value="1"/>
</dbReference>
<dbReference type="GO" id="GO:0005737">
    <property type="term" value="C:cytoplasm"/>
    <property type="evidence" value="ECO:0007669"/>
    <property type="project" value="UniProtKB-SubCell"/>
</dbReference>
<evidence type="ECO:0000313" key="8">
    <source>
        <dbReference type="EMBL" id="PZW36615.1"/>
    </source>
</evidence>
<dbReference type="EMBL" id="QKUF01000001">
    <property type="protein sequence ID" value="PZW36615.1"/>
    <property type="molecule type" value="Genomic_DNA"/>
</dbReference>
<dbReference type="AlphaFoldDB" id="A0A326UFD2"/>
<feature type="active site" evidence="6">
    <location>
        <position position="146"/>
    </location>
</feature>
<evidence type="ECO:0000256" key="2">
    <source>
        <dbReference type="ARBA" id="ARBA00022490"/>
    </source>
</evidence>
<comment type="similarity">
    <text evidence="1 6 7">Belongs to the peptidase S14 family.</text>
</comment>
<dbReference type="InterPro" id="IPR023562">
    <property type="entry name" value="ClpP/TepA"/>
</dbReference>
<comment type="subunit">
    <text evidence="6">Fourteen ClpP subunits assemble into 2 heptameric rings which stack back to back to give a disk-like structure with a central cavity, resembling the structure of eukaryotic proteasomes.</text>
</comment>
<dbReference type="OrthoDB" id="510061at2"/>
<keyword evidence="2 6" id="KW-0963">Cytoplasm</keyword>
<dbReference type="PANTHER" id="PTHR10381">
    <property type="entry name" value="ATP-DEPENDENT CLP PROTEASE PROTEOLYTIC SUBUNIT"/>
    <property type="match status" value="1"/>
</dbReference>
<proteinExistence type="inferred from homology"/>
<dbReference type="GO" id="GO:0009368">
    <property type="term" value="C:endopeptidase Clp complex"/>
    <property type="evidence" value="ECO:0007669"/>
    <property type="project" value="TreeGrafter"/>
</dbReference>
<dbReference type="GO" id="GO:0051117">
    <property type="term" value="F:ATPase binding"/>
    <property type="evidence" value="ECO:0007669"/>
    <property type="project" value="TreeGrafter"/>
</dbReference>
<keyword evidence="3 6" id="KW-0645">Protease</keyword>
<dbReference type="GO" id="GO:0004252">
    <property type="term" value="F:serine-type endopeptidase activity"/>
    <property type="evidence" value="ECO:0007669"/>
    <property type="project" value="UniProtKB-UniRule"/>
</dbReference>
<dbReference type="HAMAP" id="MF_00444">
    <property type="entry name" value="ClpP"/>
    <property type="match status" value="1"/>
</dbReference>
<comment type="caution">
    <text evidence="8">The sequence shown here is derived from an EMBL/GenBank/DDBJ whole genome shotgun (WGS) entry which is preliminary data.</text>
</comment>
<evidence type="ECO:0000256" key="7">
    <source>
        <dbReference type="RuleBase" id="RU003567"/>
    </source>
</evidence>
<evidence type="ECO:0000256" key="1">
    <source>
        <dbReference type="ARBA" id="ARBA00007039"/>
    </source>
</evidence>
<dbReference type="GO" id="GO:0004176">
    <property type="term" value="F:ATP-dependent peptidase activity"/>
    <property type="evidence" value="ECO:0007669"/>
    <property type="project" value="InterPro"/>
</dbReference>
<evidence type="ECO:0000313" key="9">
    <source>
        <dbReference type="Proteomes" id="UP000248806"/>
    </source>
</evidence>
<dbReference type="PRINTS" id="PR00127">
    <property type="entry name" value="CLPPROTEASEP"/>
</dbReference>
<comment type="caution">
    <text evidence="6">Lacks conserved residue(s) required for the propagation of feature annotation.</text>
</comment>
<dbReference type="Gene3D" id="3.90.226.10">
    <property type="entry name" value="2-enoyl-CoA Hydratase, Chain A, domain 1"/>
    <property type="match status" value="1"/>
</dbReference>
<keyword evidence="5 6" id="KW-0720">Serine protease</keyword>
<name>A0A326UFD2_THEHA</name>
<dbReference type="InterPro" id="IPR001907">
    <property type="entry name" value="ClpP"/>
</dbReference>
<gene>
    <name evidence="6" type="primary">clpP</name>
    <name evidence="8" type="ORF">EI42_00793</name>
</gene>
<accession>A0A326UFD2</accession>
<reference evidence="8 9" key="1">
    <citation type="submission" date="2018-06" db="EMBL/GenBank/DDBJ databases">
        <title>Genomic Encyclopedia of Archaeal and Bacterial Type Strains, Phase II (KMG-II): from individual species to whole genera.</title>
        <authorList>
            <person name="Goeker M."/>
        </authorList>
    </citation>
    <scope>NUCLEOTIDE SEQUENCE [LARGE SCALE GENOMIC DNA]</scope>
    <source>
        <strain evidence="8 9">ATCC BAA-1881</strain>
    </source>
</reference>
<comment type="catalytic activity">
    <reaction evidence="6">
        <text>Hydrolysis of proteins to small peptides in the presence of ATP and magnesium. alpha-casein is the usual test substrate. In the absence of ATP, only oligopeptides shorter than five residues are hydrolyzed (such as succinyl-Leu-Tyr-|-NHMec, and Leu-Tyr-Leu-|-Tyr-Trp, in which cleavage of the -Tyr-|-Leu- and -Tyr-|-Trp bonds also occurs).</text>
        <dbReference type="EC" id="3.4.21.92"/>
    </reaction>
</comment>
<dbReference type="CDD" id="cd07017">
    <property type="entry name" value="S14_ClpP_2"/>
    <property type="match status" value="1"/>
</dbReference>
<comment type="subcellular location">
    <subcellularLocation>
        <location evidence="6">Cytoplasm</location>
    </subcellularLocation>
</comment>
<dbReference type="PANTHER" id="PTHR10381:SF70">
    <property type="entry name" value="ATP-DEPENDENT CLP PROTEASE PROTEOLYTIC SUBUNIT"/>
    <property type="match status" value="1"/>
</dbReference>
<evidence type="ECO:0000256" key="4">
    <source>
        <dbReference type="ARBA" id="ARBA00022801"/>
    </source>
</evidence>
<protein>
    <recommendedName>
        <fullName evidence="6 7">ATP-dependent Clp protease proteolytic subunit</fullName>
        <ecNumber evidence="6">3.4.21.92</ecNumber>
    </recommendedName>
    <alternativeName>
        <fullName evidence="6">Endopeptidase Clp</fullName>
    </alternativeName>
</protein>
<keyword evidence="9" id="KW-1185">Reference proteome</keyword>
<evidence type="ECO:0000256" key="3">
    <source>
        <dbReference type="ARBA" id="ARBA00022670"/>
    </source>
</evidence>
<dbReference type="GO" id="GO:0006515">
    <property type="term" value="P:protein quality control for misfolded or incompletely synthesized proteins"/>
    <property type="evidence" value="ECO:0007669"/>
    <property type="project" value="TreeGrafter"/>
</dbReference>
<dbReference type="InterPro" id="IPR029045">
    <property type="entry name" value="ClpP/crotonase-like_dom_sf"/>
</dbReference>
<sequence>MDDGNRQEVRQRIALPGTPFPTIEGHRPYGRREPVRVREIPSLLLKERIIFVPPVINDEIANMLIGMLLYLDSEDATRDIAMYINCHGSLEGHLYYGLGVYDTMQYLKSDITTVGVGVARGAAAALLAAGTKGKRYMLPNASVILHQPLSAVKGQARDIEIQATELVRQRRSFYEILAKHSGKTYDEVAQTADRVNYLTAEQAVAYGLADEIIKREETQA</sequence>
<keyword evidence="4 6" id="KW-0378">Hydrolase</keyword>
<evidence type="ECO:0000256" key="6">
    <source>
        <dbReference type="HAMAP-Rule" id="MF_00444"/>
    </source>
</evidence>